<dbReference type="PANTHER" id="PTHR38926">
    <property type="entry name" value="F-BOX DOMAIN CONTAINING PROTEIN, EXPRESSED"/>
    <property type="match status" value="1"/>
</dbReference>
<dbReference type="SUPFAM" id="SSF52047">
    <property type="entry name" value="RNI-like"/>
    <property type="match status" value="1"/>
</dbReference>
<evidence type="ECO:0000313" key="1">
    <source>
        <dbReference type="EMBL" id="CDS06482.1"/>
    </source>
</evidence>
<dbReference type="SUPFAM" id="SSF48452">
    <property type="entry name" value="TPR-like"/>
    <property type="match status" value="1"/>
</dbReference>
<protein>
    <recommendedName>
        <fullName evidence="2">F-box domain-containing protein</fullName>
    </recommendedName>
</protein>
<dbReference type="EMBL" id="LK023320">
    <property type="protein sequence ID" value="CDS06482.1"/>
    <property type="molecule type" value="Genomic_DNA"/>
</dbReference>
<dbReference type="InterPro" id="IPR011990">
    <property type="entry name" value="TPR-like_helical_dom_sf"/>
</dbReference>
<name>A0A077WIR7_9FUNG</name>
<evidence type="ECO:0008006" key="2">
    <source>
        <dbReference type="Google" id="ProtNLM"/>
    </source>
</evidence>
<proteinExistence type="predicted"/>
<dbReference type="PANTHER" id="PTHR38926:SF72">
    <property type="entry name" value="IM:7136021-RELATED"/>
    <property type="match status" value="1"/>
</dbReference>
<reference evidence="1" key="1">
    <citation type="journal article" date="2014" name="Genome Announc.">
        <title>De novo whole-genome sequence and genome annotation of Lichtheimia ramosa.</title>
        <authorList>
            <person name="Linde J."/>
            <person name="Schwartze V."/>
            <person name="Binder U."/>
            <person name="Lass-Florl C."/>
            <person name="Voigt K."/>
            <person name="Horn F."/>
        </authorList>
    </citation>
    <scope>NUCLEOTIDE SEQUENCE</scope>
    <source>
        <strain evidence="1">JMRC FSU:6197</strain>
    </source>
</reference>
<gene>
    <name evidence="1" type="ORF">LRAMOSA09010</name>
</gene>
<dbReference type="Gene3D" id="1.25.40.10">
    <property type="entry name" value="Tetratricopeptide repeat domain"/>
    <property type="match status" value="1"/>
</dbReference>
<dbReference type="Gene3D" id="3.80.10.10">
    <property type="entry name" value="Ribonuclease Inhibitor"/>
    <property type="match status" value="2"/>
</dbReference>
<dbReference type="OrthoDB" id="2243253at2759"/>
<dbReference type="AlphaFoldDB" id="A0A077WIR7"/>
<sequence>MAAEDTFDWSQLVKDPIVTAEHRNANKQIVAATEILQQTALQFAKVLNDRAKLLANSAQFKAALRDAVAIRVMLPGSGFGYLCTGDVYCQQGRYAAAVAIFDQGLVAVPESDAYYRQLQQHRMTAVANSNKRVDFITQLPLDIVITNILPRVVPIFESASPCELLYVSNAWKERVLKQPGLHYRFGFEETTLKRGYHQLVRFAPHIQQLSGSIAGDVRLDDLYSRATFSKLKQLELYCDATSPRLPLLHGLQMISDSLTHLEIWCPGIQLRDILESCPNLSSLTTSDADVVMPLSSSIRFSKMTHLTVHQISRTNLRYENMVDVLSRFPSLLSFEITPMPDSSLLTALHKHCPYLQALCYGVRSMHTVDNIDVHSNQKGIRLAHLGTCMQDDMIQFLHLHQHSLETIYFGSIVQSDKFLWRLWNGKVIRDRDPVAPLDPEDDPVQSETTFRRLTSIAFWSVDPSSSEAFHTWLISNAPNLKAIFCNESHLQPSVASALTKLKHLSRLTIIGAGENRDDQGIRQLLGYHIAMGNQSTLEEMAITPGMRTSDARWLSLISRMKCLKRLDFFGDIPKECISTLAAIGQGCPALEELSLGMLACELAEGVMESLRQLPNLKCLSVLGESLCKSDLFILTTFPSLQELSLELDTNVPDYIKQMLRKHIRKVII</sequence>
<organism evidence="1">
    <name type="scientific">Lichtheimia ramosa</name>
    <dbReference type="NCBI Taxonomy" id="688394"/>
    <lineage>
        <taxon>Eukaryota</taxon>
        <taxon>Fungi</taxon>
        <taxon>Fungi incertae sedis</taxon>
        <taxon>Mucoromycota</taxon>
        <taxon>Mucoromycotina</taxon>
        <taxon>Mucoromycetes</taxon>
        <taxon>Mucorales</taxon>
        <taxon>Lichtheimiaceae</taxon>
        <taxon>Lichtheimia</taxon>
    </lineage>
</organism>
<accession>A0A077WIR7</accession>
<dbReference type="InterPro" id="IPR032675">
    <property type="entry name" value="LRR_dom_sf"/>
</dbReference>